<dbReference type="EMBL" id="CP007547">
    <property type="protein sequence ID" value="AIL44818.1"/>
    <property type="molecule type" value="Genomic_DNA"/>
</dbReference>
<feature type="signal peptide" evidence="1">
    <location>
        <begin position="1"/>
        <end position="19"/>
    </location>
</feature>
<gene>
    <name evidence="2" type="ORF">BD94_1043</name>
</gene>
<feature type="chain" id="PRO_5001717667" description="DUF3575 domain-containing protein" evidence="1">
    <location>
        <begin position="20"/>
        <end position="189"/>
    </location>
</feature>
<accession>A0A077EDY1</accession>
<evidence type="ECO:0008006" key="4">
    <source>
        <dbReference type="Google" id="ProtNLM"/>
    </source>
</evidence>
<dbReference type="Pfam" id="PF12099">
    <property type="entry name" value="DUF3575"/>
    <property type="match status" value="1"/>
</dbReference>
<dbReference type="STRING" id="1338011.BD94_1043"/>
<evidence type="ECO:0000256" key="1">
    <source>
        <dbReference type="SAM" id="SignalP"/>
    </source>
</evidence>
<sequence>MKKTLAVFILMLSLGGMQAQEYKNQIKGNMLFAPLGILNVGYEHAFNQHWTGQADIFISPWKSFAGKNLQIYMGHVEARYYFTKAMEKWYVGANVGLGVYNMQKWNYWSLNDRYQKGFNYMIGGTVGYQLKLSDRWNIDFYVGGGASQSFYHGWYKDKYPRQRYDSAQAWNKSGEFIPFRGGAMISYKF</sequence>
<evidence type="ECO:0000313" key="2">
    <source>
        <dbReference type="EMBL" id="AIL44818.1"/>
    </source>
</evidence>
<evidence type="ECO:0000313" key="3">
    <source>
        <dbReference type="Proteomes" id="UP000028933"/>
    </source>
</evidence>
<dbReference type="InterPro" id="IPR021958">
    <property type="entry name" value="DUF3575"/>
</dbReference>
<dbReference type="KEGG" id="eao:BD94_1043"/>
<name>A0A077EDY1_9FLAO</name>
<dbReference type="eggNOG" id="ENOG50337F4">
    <property type="taxonomic scope" value="Bacteria"/>
</dbReference>
<dbReference type="RefSeq" id="WP_024565260.1">
    <property type="nucleotide sequence ID" value="NZ_CP007547.1"/>
</dbReference>
<dbReference type="Proteomes" id="UP000028933">
    <property type="component" value="Chromosome"/>
</dbReference>
<dbReference type="HOGENOM" id="CLU_117190_0_0_10"/>
<protein>
    <recommendedName>
        <fullName evidence="4">DUF3575 domain-containing protein</fullName>
    </recommendedName>
</protein>
<dbReference type="AlphaFoldDB" id="A0A077EDY1"/>
<keyword evidence="1" id="KW-0732">Signal</keyword>
<proteinExistence type="predicted"/>
<organism evidence="2 3">
    <name type="scientific">Elizabethkingia anophelis NUHP1</name>
    <dbReference type="NCBI Taxonomy" id="1338011"/>
    <lineage>
        <taxon>Bacteria</taxon>
        <taxon>Pseudomonadati</taxon>
        <taxon>Bacteroidota</taxon>
        <taxon>Flavobacteriia</taxon>
        <taxon>Flavobacteriales</taxon>
        <taxon>Weeksellaceae</taxon>
        <taxon>Elizabethkingia</taxon>
    </lineage>
</organism>
<reference evidence="2 3" key="1">
    <citation type="journal article" date="2013" name="Lancet">
        <title>First case of E anophelis outbreak in an intensive-care unit.</title>
        <authorList>
            <person name="Teo J."/>
            <person name="Tan S.Y."/>
            <person name="Tay M."/>
            <person name="Ding Y."/>
            <person name="Kjelleberg S."/>
            <person name="Givskov M."/>
            <person name="Lin R.T."/>
            <person name="Yang L."/>
        </authorList>
    </citation>
    <scope>NUCLEOTIDE SEQUENCE [LARGE SCALE GENOMIC DNA]</scope>
    <source>
        <strain evidence="2 3">NUHP1</strain>
    </source>
</reference>